<protein>
    <submittedName>
        <fullName evidence="2">Tetratricopeptide repeat protein</fullName>
    </submittedName>
</protein>
<keyword evidence="3" id="KW-1185">Reference proteome</keyword>
<dbReference type="RefSeq" id="WP_085854585.1">
    <property type="nucleotide sequence ID" value="NZ_FOPF01000007.1"/>
</dbReference>
<sequence>MTRLAPLLVAFALAACGGMPGMDGGAEAVDELTVGNRLMKAGEFELARKAYLREAAESGMTPEVLTALGTSSLRMGRLGQAEDLFRRAIEADPTFVPALNNLGVVLMETGRVAEAELQFRAAFAADSGQSDDIRANLTRALSKLGTDAYTEPEKESFALERRGNGSYRLVSPG</sequence>
<reference evidence="2 3" key="1">
    <citation type="submission" date="2017-03" db="EMBL/GenBank/DDBJ databases">
        <authorList>
            <person name="Afonso C.L."/>
            <person name="Miller P.J."/>
            <person name="Scott M.A."/>
            <person name="Spackman E."/>
            <person name="Goraichik I."/>
            <person name="Dimitrov K.M."/>
            <person name="Suarez D.L."/>
            <person name="Swayne D.E."/>
        </authorList>
    </citation>
    <scope>NUCLEOTIDE SEQUENCE [LARGE SCALE GENOMIC DNA]</scope>
    <source>
        <strain evidence="2 3">CECT 7066</strain>
    </source>
</reference>
<dbReference type="OrthoDB" id="495305at2"/>
<dbReference type="STRING" id="315423.SAMN04488020_107112"/>
<gene>
    <name evidence="2" type="ORF">PAM7066_02585</name>
</gene>
<dbReference type="Pfam" id="PF13432">
    <property type="entry name" value="TPR_16"/>
    <property type="match status" value="1"/>
</dbReference>
<accession>A0A1Y5T8E3</accession>
<feature type="repeat" description="TPR" evidence="1">
    <location>
        <begin position="62"/>
        <end position="95"/>
    </location>
</feature>
<evidence type="ECO:0000313" key="2">
    <source>
        <dbReference type="EMBL" id="SLN54663.1"/>
    </source>
</evidence>
<organism evidence="2 3">
    <name type="scientific">Palleronia marisminoris</name>
    <dbReference type="NCBI Taxonomy" id="315423"/>
    <lineage>
        <taxon>Bacteria</taxon>
        <taxon>Pseudomonadati</taxon>
        <taxon>Pseudomonadota</taxon>
        <taxon>Alphaproteobacteria</taxon>
        <taxon>Rhodobacterales</taxon>
        <taxon>Roseobacteraceae</taxon>
        <taxon>Palleronia</taxon>
    </lineage>
</organism>
<proteinExistence type="predicted"/>
<dbReference type="Gene3D" id="1.25.40.10">
    <property type="entry name" value="Tetratricopeptide repeat domain"/>
    <property type="match status" value="1"/>
</dbReference>
<name>A0A1Y5T8E3_9RHOB</name>
<dbReference type="InterPro" id="IPR019734">
    <property type="entry name" value="TPR_rpt"/>
</dbReference>
<dbReference type="EMBL" id="FWFV01000007">
    <property type="protein sequence ID" value="SLN54663.1"/>
    <property type="molecule type" value="Genomic_DNA"/>
</dbReference>
<keyword evidence="1" id="KW-0802">TPR repeat</keyword>
<dbReference type="SUPFAM" id="SSF48452">
    <property type="entry name" value="TPR-like"/>
    <property type="match status" value="1"/>
</dbReference>
<dbReference type="PROSITE" id="PS50005">
    <property type="entry name" value="TPR"/>
    <property type="match status" value="1"/>
</dbReference>
<dbReference type="PROSITE" id="PS51257">
    <property type="entry name" value="PROKAR_LIPOPROTEIN"/>
    <property type="match status" value="1"/>
</dbReference>
<evidence type="ECO:0000256" key="1">
    <source>
        <dbReference type="PROSITE-ProRule" id="PRU00339"/>
    </source>
</evidence>
<dbReference type="InterPro" id="IPR011990">
    <property type="entry name" value="TPR-like_helical_dom_sf"/>
</dbReference>
<evidence type="ECO:0000313" key="3">
    <source>
        <dbReference type="Proteomes" id="UP000193870"/>
    </source>
</evidence>
<dbReference type="SMART" id="SM00028">
    <property type="entry name" value="TPR"/>
    <property type="match status" value="2"/>
</dbReference>
<dbReference type="Proteomes" id="UP000193870">
    <property type="component" value="Unassembled WGS sequence"/>
</dbReference>
<dbReference type="AlphaFoldDB" id="A0A1Y5T8E3"/>